<proteinExistence type="predicted"/>
<sequence length="104" mass="12301">KSSLEGSHLTRALSLTSSNLTKNWKFLFVNDLSKVLRPSPVQRQSLHPWRGKKVSSEFGQPISSYDFHRVQIHIYSILQILKVRIIYPPSHQELDWCFRRDLRR</sequence>
<accession>A0A0K2TTD6</accession>
<organism evidence="1">
    <name type="scientific">Lepeophtheirus salmonis</name>
    <name type="common">Salmon louse</name>
    <name type="synonym">Caligus salmonis</name>
    <dbReference type="NCBI Taxonomy" id="72036"/>
    <lineage>
        <taxon>Eukaryota</taxon>
        <taxon>Metazoa</taxon>
        <taxon>Ecdysozoa</taxon>
        <taxon>Arthropoda</taxon>
        <taxon>Crustacea</taxon>
        <taxon>Multicrustacea</taxon>
        <taxon>Hexanauplia</taxon>
        <taxon>Copepoda</taxon>
        <taxon>Siphonostomatoida</taxon>
        <taxon>Caligidae</taxon>
        <taxon>Lepeophtheirus</taxon>
    </lineage>
</organism>
<dbReference type="EMBL" id="HACA01011943">
    <property type="protein sequence ID" value="CDW29304.1"/>
    <property type="molecule type" value="Transcribed_RNA"/>
</dbReference>
<dbReference type="AlphaFoldDB" id="A0A0K2TTD6"/>
<reference evidence="1" key="1">
    <citation type="submission" date="2014-05" db="EMBL/GenBank/DDBJ databases">
        <authorList>
            <person name="Chronopoulou M."/>
        </authorList>
    </citation>
    <scope>NUCLEOTIDE SEQUENCE</scope>
    <source>
        <tissue evidence="1">Whole organism</tissue>
    </source>
</reference>
<name>A0A0K2TTD6_LEPSM</name>
<feature type="non-terminal residue" evidence="1">
    <location>
        <position position="1"/>
    </location>
</feature>
<protein>
    <submittedName>
        <fullName evidence="1">Uncharacterized protein</fullName>
    </submittedName>
</protein>
<evidence type="ECO:0000313" key="1">
    <source>
        <dbReference type="EMBL" id="CDW29304.1"/>
    </source>
</evidence>